<evidence type="ECO:0000256" key="1">
    <source>
        <dbReference type="SAM" id="MobiDB-lite"/>
    </source>
</evidence>
<keyword evidence="2" id="KW-0812">Transmembrane</keyword>
<proteinExistence type="predicted"/>
<dbReference type="AlphaFoldDB" id="A0A7C8N910"/>
<sequence length="102" mass="11911">MKLSCPSSWTISLQQKPVPCRTWTKKPYPGKNKEPHDARSRPASTETKGKNQMANNSTGNVVPLDQIILIIIIFFSFYRLRIPQDRPWALSQRVWWRMSPRT</sequence>
<organism evidence="3 4">
    <name type="scientific">Orbilia oligospora</name>
    <name type="common">Nematode-trapping fungus</name>
    <name type="synonym">Arthrobotrys oligospora</name>
    <dbReference type="NCBI Taxonomy" id="2813651"/>
    <lineage>
        <taxon>Eukaryota</taxon>
        <taxon>Fungi</taxon>
        <taxon>Dikarya</taxon>
        <taxon>Ascomycota</taxon>
        <taxon>Pezizomycotina</taxon>
        <taxon>Orbiliomycetes</taxon>
        <taxon>Orbiliales</taxon>
        <taxon>Orbiliaceae</taxon>
        <taxon>Orbilia</taxon>
    </lineage>
</organism>
<evidence type="ECO:0000256" key="2">
    <source>
        <dbReference type="SAM" id="Phobius"/>
    </source>
</evidence>
<dbReference type="Proteomes" id="UP000475325">
    <property type="component" value="Unassembled WGS sequence"/>
</dbReference>
<evidence type="ECO:0000313" key="4">
    <source>
        <dbReference type="Proteomes" id="UP000475325"/>
    </source>
</evidence>
<protein>
    <submittedName>
        <fullName evidence="3">Uncharacterized protein</fullName>
    </submittedName>
</protein>
<keyword evidence="2" id="KW-1133">Transmembrane helix</keyword>
<feature type="region of interest" description="Disordered" evidence="1">
    <location>
        <begin position="20"/>
        <end position="58"/>
    </location>
</feature>
<dbReference type="EMBL" id="WIQW01000009">
    <property type="protein sequence ID" value="KAF3107913.1"/>
    <property type="molecule type" value="Genomic_DNA"/>
</dbReference>
<feature type="transmembrane region" description="Helical" evidence="2">
    <location>
        <begin position="61"/>
        <end position="80"/>
    </location>
</feature>
<gene>
    <name evidence="3" type="ORF">TWF102_011401</name>
</gene>
<name>A0A7C8N910_ORBOL</name>
<comment type="caution">
    <text evidence="3">The sequence shown here is derived from an EMBL/GenBank/DDBJ whole genome shotgun (WGS) entry which is preliminary data.</text>
</comment>
<keyword evidence="2" id="KW-0472">Membrane</keyword>
<feature type="compositionally biased region" description="Polar residues" evidence="1">
    <location>
        <begin position="42"/>
        <end position="58"/>
    </location>
</feature>
<evidence type="ECO:0000313" key="3">
    <source>
        <dbReference type="EMBL" id="KAF3107913.1"/>
    </source>
</evidence>
<reference evidence="3 4" key="1">
    <citation type="submission" date="2019-06" db="EMBL/GenBank/DDBJ databases">
        <authorList>
            <person name="Palmer J.M."/>
        </authorList>
    </citation>
    <scope>NUCLEOTIDE SEQUENCE [LARGE SCALE GENOMIC DNA]</scope>
    <source>
        <strain evidence="3 4">TWF102</strain>
    </source>
</reference>
<feature type="compositionally biased region" description="Basic and acidic residues" evidence="1">
    <location>
        <begin position="31"/>
        <end position="40"/>
    </location>
</feature>
<accession>A0A7C8N910</accession>